<keyword evidence="12" id="KW-0326">Glycosidase</keyword>
<comment type="subcellular location">
    <subcellularLocation>
        <location evidence="2">Secreted</location>
    </subcellularLocation>
</comment>
<evidence type="ECO:0000259" key="17">
    <source>
        <dbReference type="Pfam" id="PF22666"/>
    </source>
</evidence>
<comment type="pathway">
    <text evidence="3">Glycan metabolism; N-glycan degradation.</text>
</comment>
<feature type="domain" description="Beta-mannosidase-like galactose-binding" evidence="17">
    <location>
        <begin position="27"/>
        <end position="200"/>
    </location>
</feature>
<evidence type="ECO:0000259" key="16">
    <source>
        <dbReference type="Pfam" id="PF17786"/>
    </source>
</evidence>
<dbReference type="InterPro" id="IPR008979">
    <property type="entry name" value="Galactose-bd-like_sf"/>
</dbReference>
<dbReference type="EMBL" id="JH711585">
    <property type="protein sequence ID" value="EIW76704.1"/>
    <property type="molecule type" value="Genomic_DNA"/>
</dbReference>
<comment type="catalytic activity">
    <reaction evidence="1">
        <text>Hydrolysis of terminal, non-reducing beta-D-mannose residues in beta-D-mannosides.</text>
        <dbReference type="EC" id="3.2.1.25"/>
    </reaction>
</comment>
<feature type="domain" description="Beta-mannosidase Ig-fold" evidence="15">
    <location>
        <begin position="862"/>
        <end position="950"/>
    </location>
</feature>
<evidence type="ECO:0000313" key="19">
    <source>
        <dbReference type="Proteomes" id="UP000053558"/>
    </source>
</evidence>
<evidence type="ECO:0000256" key="10">
    <source>
        <dbReference type="ARBA" id="ARBA00022801"/>
    </source>
</evidence>
<dbReference type="Pfam" id="PF17786">
    <property type="entry name" value="Mannosidase_ig"/>
    <property type="match status" value="1"/>
</dbReference>
<accession>A0A5M3MCT2</accession>
<sequence>MLSRTLLALAGPSLALGQVVDLSQLSWTLKNANGSIAIPGSLPSQAHLDLAKAGIITEPLLGINEFTERWVWADNWTYTADMSSAVSSGSNDTSLLVFYGIDTVADITLAGHPVGWVDNQFVRWVFDVSGYLQSPVGDDKNLTIAIESAWYYGLNASTLPGSEQLIGDDEASHIRTWTRKIQDDWGWDWGPAFIPSGIHKPAYFVTLSGSNASSASNDSTVALELASSGPVASSSSIFLDETSVDIYKSGTNVTAPPPEDADWVVNVTFGIRSSAAFDKPTVTLAIPELQLTSEPLALDAIAAQTTDATYMSINWTIPDSTPQRWYPAGLGTPQLYNLTITLSPSGSGSSDTIEQTIRTGFRTIYLDQRPYTSDEVAARGITPGDRWHFLINGQQFYAKGTNLIPLDPFYPRLATDKARWLLESALASGQNMLRIWGGGAYQPSSAGADGGVYDFYALCDELGVLAWSELIFSDTPYPVADWYLAGIEQEVRQNVRRVNKHPSNVQWAGGNEIEGIVMLLDGGGGQLMDEFLQLFQDFLHDIVYSETKSVVYTDCSTTHGALSLDPYVLRLGNATAGSIYGNSERYDYTAENAFNLSSFQVSRFVNEFGFHSMPSFYSWEEVLQSPDDFSFNSSVVMSRDHHPFPTNMSWPNPNAPEGQAEMTEAVQMWLPTPGTTNSNQTFAQWCWSTQVFQAMTIGAQIAWHRRGAGLGENNLGSLVWQLNDIWQGVSWAAVEYSGRWKVLNYQMASVYSPVVISPFWFPANESLTVLATSDRWDDVQGTAQLTWYDWSGKVLNSSQTKFDIPSLNNSVIFEGTNLSTILPQGANASDAWLLMNLTSTADGKAVTNEQYFTPVSLAEAALVDPQIAVTPGDDFTFTLSAKGGVAPWTWVDHPTGTVGYFVDTTTGTASNGFYLVPGIDRTVRFKLEQSVSTNTNPDPADFVVRSLWNNTHV</sequence>
<dbReference type="Gene3D" id="2.60.120.260">
    <property type="entry name" value="Galactose-binding domain-like"/>
    <property type="match status" value="1"/>
</dbReference>
<feature type="domain" description="Mannosidase Ig/CBM-like" evidence="16">
    <location>
        <begin position="766"/>
        <end position="854"/>
    </location>
</feature>
<evidence type="ECO:0000256" key="14">
    <source>
        <dbReference type="SAM" id="SignalP"/>
    </source>
</evidence>
<keyword evidence="10 18" id="KW-0378">Hydrolase</keyword>
<organism evidence="18 19">
    <name type="scientific">Coniophora puteana (strain RWD-64-598)</name>
    <name type="common">Brown rot fungus</name>
    <dbReference type="NCBI Taxonomy" id="741705"/>
    <lineage>
        <taxon>Eukaryota</taxon>
        <taxon>Fungi</taxon>
        <taxon>Dikarya</taxon>
        <taxon>Basidiomycota</taxon>
        <taxon>Agaricomycotina</taxon>
        <taxon>Agaricomycetes</taxon>
        <taxon>Agaricomycetidae</taxon>
        <taxon>Boletales</taxon>
        <taxon>Coniophorineae</taxon>
        <taxon>Coniophoraceae</taxon>
        <taxon>Coniophora</taxon>
    </lineage>
</organism>
<gene>
    <name evidence="18" type="ORF">CONPUDRAFT_168513</name>
</gene>
<feature type="chain" id="PRO_5024312843" description="Beta-mannosidase A" evidence="14">
    <location>
        <begin position="18"/>
        <end position="953"/>
    </location>
</feature>
<feature type="signal peptide" evidence="14">
    <location>
        <begin position="1"/>
        <end position="17"/>
    </location>
</feature>
<keyword evidence="11" id="KW-0325">Glycoprotein</keyword>
<dbReference type="GO" id="GO:0004567">
    <property type="term" value="F:beta-mannosidase activity"/>
    <property type="evidence" value="ECO:0007669"/>
    <property type="project" value="UniProtKB-EC"/>
</dbReference>
<comment type="similarity">
    <text evidence="4">Belongs to the glycosyl hydrolase 2 family. Beta-mannosidase A subfamily.</text>
</comment>
<evidence type="ECO:0000256" key="11">
    <source>
        <dbReference type="ARBA" id="ARBA00023180"/>
    </source>
</evidence>
<keyword evidence="8" id="KW-0964">Secreted</keyword>
<evidence type="ECO:0000256" key="8">
    <source>
        <dbReference type="ARBA" id="ARBA00022525"/>
    </source>
</evidence>
<comment type="subunit">
    <text evidence="5">Homodimer.</text>
</comment>
<dbReference type="GeneID" id="19206014"/>
<dbReference type="InterPro" id="IPR041447">
    <property type="entry name" value="Mannosidase_ig"/>
</dbReference>
<dbReference type="AlphaFoldDB" id="A0A5M3MCT2"/>
<evidence type="ECO:0000313" key="18">
    <source>
        <dbReference type="EMBL" id="EIW76704.1"/>
    </source>
</evidence>
<evidence type="ECO:0000256" key="2">
    <source>
        <dbReference type="ARBA" id="ARBA00004613"/>
    </source>
</evidence>
<name>A0A5M3MCT2_CONPW</name>
<dbReference type="SUPFAM" id="SSF49303">
    <property type="entry name" value="beta-Galactosidase/glucuronidase domain"/>
    <property type="match status" value="2"/>
</dbReference>
<proteinExistence type="inferred from homology"/>
<dbReference type="Pfam" id="PF22666">
    <property type="entry name" value="Glyco_hydro_2_N2"/>
    <property type="match status" value="1"/>
</dbReference>
<evidence type="ECO:0000259" key="15">
    <source>
        <dbReference type="Pfam" id="PF17753"/>
    </source>
</evidence>
<dbReference type="InterPro" id="IPR050887">
    <property type="entry name" value="Beta-mannosidase_GH2"/>
</dbReference>
<dbReference type="InterPro" id="IPR054593">
    <property type="entry name" value="Beta-mannosidase-like_N2"/>
</dbReference>
<dbReference type="Proteomes" id="UP000053558">
    <property type="component" value="Unassembled WGS sequence"/>
</dbReference>
<dbReference type="RefSeq" id="XP_007773079.1">
    <property type="nucleotide sequence ID" value="XM_007774889.1"/>
</dbReference>
<reference evidence="19" key="1">
    <citation type="journal article" date="2012" name="Science">
        <title>The Paleozoic origin of enzymatic lignin decomposition reconstructed from 31 fungal genomes.</title>
        <authorList>
            <person name="Floudas D."/>
            <person name="Binder M."/>
            <person name="Riley R."/>
            <person name="Barry K."/>
            <person name="Blanchette R.A."/>
            <person name="Henrissat B."/>
            <person name="Martinez A.T."/>
            <person name="Otillar R."/>
            <person name="Spatafora J.W."/>
            <person name="Yadav J.S."/>
            <person name="Aerts A."/>
            <person name="Benoit I."/>
            <person name="Boyd A."/>
            <person name="Carlson A."/>
            <person name="Copeland A."/>
            <person name="Coutinho P.M."/>
            <person name="de Vries R.P."/>
            <person name="Ferreira P."/>
            <person name="Findley K."/>
            <person name="Foster B."/>
            <person name="Gaskell J."/>
            <person name="Glotzer D."/>
            <person name="Gorecki P."/>
            <person name="Heitman J."/>
            <person name="Hesse C."/>
            <person name="Hori C."/>
            <person name="Igarashi K."/>
            <person name="Jurgens J.A."/>
            <person name="Kallen N."/>
            <person name="Kersten P."/>
            <person name="Kohler A."/>
            <person name="Kuees U."/>
            <person name="Kumar T.K.A."/>
            <person name="Kuo A."/>
            <person name="LaButti K."/>
            <person name="Larrondo L.F."/>
            <person name="Lindquist E."/>
            <person name="Ling A."/>
            <person name="Lombard V."/>
            <person name="Lucas S."/>
            <person name="Lundell T."/>
            <person name="Martin R."/>
            <person name="McLaughlin D.J."/>
            <person name="Morgenstern I."/>
            <person name="Morin E."/>
            <person name="Murat C."/>
            <person name="Nagy L.G."/>
            <person name="Nolan M."/>
            <person name="Ohm R.A."/>
            <person name="Patyshakuliyeva A."/>
            <person name="Rokas A."/>
            <person name="Ruiz-Duenas F.J."/>
            <person name="Sabat G."/>
            <person name="Salamov A."/>
            <person name="Samejima M."/>
            <person name="Schmutz J."/>
            <person name="Slot J.C."/>
            <person name="St John F."/>
            <person name="Stenlid J."/>
            <person name="Sun H."/>
            <person name="Sun S."/>
            <person name="Syed K."/>
            <person name="Tsang A."/>
            <person name="Wiebenga A."/>
            <person name="Young D."/>
            <person name="Pisabarro A."/>
            <person name="Eastwood D.C."/>
            <person name="Martin F."/>
            <person name="Cullen D."/>
            <person name="Grigoriev I.V."/>
            <person name="Hibbett D.S."/>
        </authorList>
    </citation>
    <scope>NUCLEOTIDE SEQUENCE [LARGE SCALE GENOMIC DNA]</scope>
    <source>
        <strain evidence="19">RWD-64-598 SS2</strain>
    </source>
</reference>
<dbReference type="KEGG" id="cput:CONPUDRAFT_168513"/>
<dbReference type="GO" id="GO:0006516">
    <property type="term" value="P:glycoprotein catabolic process"/>
    <property type="evidence" value="ECO:0007669"/>
    <property type="project" value="TreeGrafter"/>
</dbReference>
<dbReference type="InterPro" id="IPR017853">
    <property type="entry name" value="GH"/>
</dbReference>
<dbReference type="InterPro" id="IPR036156">
    <property type="entry name" value="Beta-gal/glucu_dom_sf"/>
</dbReference>
<dbReference type="InterPro" id="IPR041625">
    <property type="entry name" value="Beta-mannosidase_Ig"/>
</dbReference>
<dbReference type="PANTHER" id="PTHR43730">
    <property type="entry name" value="BETA-MANNOSIDASE"/>
    <property type="match status" value="1"/>
</dbReference>
<dbReference type="SUPFAM" id="SSF49785">
    <property type="entry name" value="Galactose-binding domain-like"/>
    <property type="match status" value="1"/>
</dbReference>
<evidence type="ECO:0000256" key="6">
    <source>
        <dbReference type="ARBA" id="ARBA00012754"/>
    </source>
</evidence>
<dbReference type="SUPFAM" id="SSF51445">
    <property type="entry name" value="(Trans)glycosidases"/>
    <property type="match status" value="1"/>
</dbReference>
<protein>
    <recommendedName>
        <fullName evidence="7">Beta-mannosidase A</fullName>
        <ecNumber evidence="6">3.2.1.25</ecNumber>
    </recommendedName>
    <alternativeName>
        <fullName evidence="13">Mannanase A</fullName>
    </alternativeName>
</protein>
<dbReference type="PANTHER" id="PTHR43730:SF5">
    <property type="entry name" value="BETA-MANNOSIDASE A"/>
    <property type="match status" value="1"/>
</dbReference>
<dbReference type="EC" id="3.2.1.25" evidence="6"/>
<dbReference type="OMA" id="KCVYANT"/>
<evidence type="ECO:0000256" key="4">
    <source>
        <dbReference type="ARBA" id="ARBA00007483"/>
    </source>
</evidence>
<dbReference type="GO" id="GO:0005576">
    <property type="term" value="C:extracellular region"/>
    <property type="evidence" value="ECO:0007669"/>
    <property type="project" value="UniProtKB-SubCell"/>
</dbReference>
<keyword evidence="9 14" id="KW-0732">Signal</keyword>
<dbReference type="Gene3D" id="2.60.40.10">
    <property type="entry name" value="Immunoglobulins"/>
    <property type="match status" value="3"/>
</dbReference>
<keyword evidence="19" id="KW-1185">Reference proteome</keyword>
<dbReference type="InterPro" id="IPR013783">
    <property type="entry name" value="Ig-like_fold"/>
</dbReference>
<dbReference type="Pfam" id="PF17753">
    <property type="entry name" value="Ig_mannosidase"/>
    <property type="match status" value="1"/>
</dbReference>
<evidence type="ECO:0000256" key="7">
    <source>
        <dbReference type="ARBA" id="ARBA00021795"/>
    </source>
</evidence>
<evidence type="ECO:0000256" key="9">
    <source>
        <dbReference type="ARBA" id="ARBA00022729"/>
    </source>
</evidence>
<comment type="caution">
    <text evidence="18">The sequence shown here is derived from an EMBL/GenBank/DDBJ whole genome shotgun (WGS) entry which is preliminary data.</text>
</comment>
<evidence type="ECO:0000256" key="13">
    <source>
        <dbReference type="ARBA" id="ARBA00031061"/>
    </source>
</evidence>
<dbReference type="Gene3D" id="3.20.20.80">
    <property type="entry name" value="Glycosidases"/>
    <property type="match status" value="1"/>
</dbReference>
<evidence type="ECO:0000256" key="12">
    <source>
        <dbReference type="ARBA" id="ARBA00023295"/>
    </source>
</evidence>
<evidence type="ECO:0000256" key="5">
    <source>
        <dbReference type="ARBA" id="ARBA00011738"/>
    </source>
</evidence>
<evidence type="ECO:0000256" key="1">
    <source>
        <dbReference type="ARBA" id="ARBA00000829"/>
    </source>
</evidence>
<evidence type="ECO:0000256" key="3">
    <source>
        <dbReference type="ARBA" id="ARBA00004740"/>
    </source>
</evidence>
<dbReference type="UniPathway" id="UPA00280"/>
<dbReference type="OrthoDB" id="2866996at2759"/>